<dbReference type="InterPro" id="IPR001279">
    <property type="entry name" value="Metallo-B-lactamas"/>
</dbReference>
<dbReference type="RefSeq" id="WP_008859565.1">
    <property type="nucleotide sequence ID" value="NZ_JH591188.1"/>
</dbReference>
<evidence type="ECO:0000259" key="1">
    <source>
        <dbReference type="SMART" id="SM00849"/>
    </source>
</evidence>
<dbReference type="Gene3D" id="2.40.128.20">
    <property type="match status" value="1"/>
</dbReference>
<dbReference type="SUPFAM" id="SSF56281">
    <property type="entry name" value="Metallo-hydrolase/oxidoreductase"/>
    <property type="match status" value="1"/>
</dbReference>
<protein>
    <recommendedName>
        <fullName evidence="1">Metallo-beta-lactamase domain-containing protein</fullName>
    </recommendedName>
</protein>
<organism evidence="2 3">
    <name type="scientific">Dialister succinatiphilus YIT 11850</name>
    <dbReference type="NCBI Taxonomy" id="742743"/>
    <lineage>
        <taxon>Bacteria</taxon>
        <taxon>Bacillati</taxon>
        <taxon>Bacillota</taxon>
        <taxon>Negativicutes</taxon>
        <taxon>Veillonellales</taxon>
        <taxon>Veillonellaceae</taxon>
        <taxon>Dialister</taxon>
    </lineage>
</organism>
<dbReference type="PATRIC" id="fig|742743.3.peg.1087"/>
<dbReference type="PANTHER" id="PTHR42951:SF14">
    <property type="entry name" value="METALLO-BETA-LACTAMASE SUPERFAMILY PROTEIN"/>
    <property type="match status" value="1"/>
</dbReference>
<dbReference type="SMART" id="SM00849">
    <property type="entry name" value="Lactamase_B"/>
    <property type="match status" value="1"/>
</dbReference>
<dbReference type="Gene3D" id="3.60.15.10">
    <property type="entry name" value="Ribonuclease Z/Hydroxyacylglutathione hydrolase-like"/>
    <property type="match status" value="1"/>
</dbReference>
<dbReference type="Proteomes" id="UP000003277">
    <property type="component" value="Unassembled WGS sequence"/>
</dbReference>
<feature type="domain" description="Metallo-beta-lactamase" evidence="1">
    <location>
        <begin position="17"/>
        <end position="200"/>
    </location>
</feature>
<dbReference type="HOGENOM" id="CLU_054962_2_0_9"/>
<dbReference type="Pfam" id="PF22036">
    <property type="entry name" value="MoaF_like"/>
    <property type="match status" value="1"/>
</dbReference>
<reference evidence="2 3" key="1">
    <citation type="submission" date="2011-11" db="EMBL/GenBank/DDBJ databases">
        <title>The Genome Sequence of Dialister succinatiphilus YIT 11850.</title>
        <authorList>
            <consortium name="The Broad Institute Genome Sequencing Platform"/>
            <person name="Earl A."/>
            <person name="Ward D."/>
            <person name="Feldgarden M."/>
            <person name="Gevers D."/>
            <person name="Morotomi M."/>
            <person name="Young S.K."/>
            <person name="Zeng Q."/>
            <person name="Gargeya S."/>
            <person name="Fitzgerald M."/>
            <person name="Haas B."/>
            <person name="Abouelleil A."/>
            <person name="Alvarado L."/>
            <person name="Arachchi H.M."/>
            <person name="Berlin A."/>
            <person name="Brown A."/>
            <person name="Chapman S.B."/>
            <person name="Dunbar C."/>
            <person name="Gearin G."/>
            <person name="Goldberg J."/>
            <person name="Griggs A."/>
            <person name="Gujja S."/>
            <person name="Heiman D."/>
            <person name="Howarth C."/>
            <person name="Lui A."/>
            <person name="MacDonald P.J.P."/>
            <person name="Montmayeur A."/>
            <person name="Murphy C."/>
            <person name="Neiman D."/>
            <person name="Pearson M."/>
            <person name="Priest M."/>
            <person name="Roberts A."/>
            <person name="Saif S."/>
            <person name="Shea T."/>
            <person name="Sisk P."/>
            <person name="Stolte C."/>
            <person name="Sykes S."/>
            <person name="Wortman J."/>
            <person name="Nusbaum C."/>
            <person name="Birren B."/>
        </authorList>
    </citation>
    <scope>NUCLEOTIDE SEQUENCE [LARGE SCALE GENOMIC DNA]</scope>
    <source>
        <strain evidence="2 3">YIT 11850</strain>
    </source>
</reference>
<dbReference type="InterPro" id="IPR036866">
    <property type="entry name" value="RibonucZ/Hydroxyglut_hydro"/>
</dbReference>
<accession>H1D0D2</accession>
<dbReference type="EMBL" id="ADLT01000033">
    <property type="protein sequence ID" value="EHO62988.1"/>
    <property type="molecule type" value="Genomic_DNA"/>
</dbReference>
<dbReference type="PANTHER" id="PTHR42951">
    <property type="entry name" value="METALLO-BETA-LACTAMASE DOMAIN-CONTAINING"/>
    <property type="match status" value="1"/>
</dbReference>
<keyword evidence="3" id="KW-1185">Reference proteome</keyword>
<name>H1D0D2_9FIRM</name>
<dbReference type="eggNOG" id="COG0491">
    <property type="taxonomic scope" value="Bacteria"/>
</dbReference>
<dbReference type="AlphaFoldDB" id="H1D0D2"/>
<dbReference type="InterPro" id="IPR053892">
    <property type="entry name" value="MoaF-like"/>
</dbReference>
<evidence type="ECO:0000313" key="2">
    <source>
        <dbReference type="EMBL" id="EHO62988.1"/>
    </source>
</evidence>
<evidence type="ECO:0000313" key="3">
    <source>
        <dbReference type="Proteomes" id="UP000003277"/>
    </source>
</evidence>
<dbReference type="InterPro" id="IPR012674">
    <property type="entry name" value="Calycin"/>
</dbReference>
<dbReference type="STRING" id="742743.HMPREF9453_01070"/>
<dbReference type="InterPro" id="IPR050855">
    <property type="entry name" value="NDM-1-like"/>
</dbReference>
<gene>
    <name evidence="2" type="ORF">HMPREF9453_01070</name>
</gene>
<sequence>MSLAFHVYHPGAKAIFDVTSTLVTGEKDAFLVDAQFQKQYAEELVQLIKDSGKELKVIYISHFDPDYYFGLDVLADAFPKARILSTAQTAWMISASRDDKLVVWKKALGKDAPSRFILPEAVKELPKLEGEEIRIITCPDDEMHSFLYVPSEKTVLGGVSLAEDSHPWMADTKGLDELDKWIRQVETMASLAPEKVIASHHYNDEKKGNPAILSCTLEYLKYYREALASGKTADAIVSMMTEKYPSLGGKDTLAFGARVITGVEPWVRKDLYPGIGHHVIMDFSPAAVFDVEFKDHKTLTFTQTEGENKGYADTMPFTAEEIADHVYMVHWQENAGIAVVHVQNWNTLEVWTNIYVPGQPGIHMKGRMRL</sequence>
<comment type="caution">
    <text evidence="2">The sequence shown here is derived from an EMBL/GenBank/DDBJ whole genome shotgun (WGS) entry which is preliminary data.</text>
</comment>
<dbReference type="Pfam" id="PF00753">
    <property type="entry name" value="Lactamase_B"/>
    <property type="match status" value="1"/>
</dbReference>
<proteinExistence type="predicted"/>
<dbReference type="CDD" id="cd07739">
    <property type="entry name" value="metallo-hydrolase-like_MBL-fold"/>
    <property type="match status" value="1"/>
</dbReference>